<name>A0A0G4GUF5_VITBC</name>
<keyword evidence="1" id="KW-0732">Signal</keyword>
<evidence type="ECO:0000256" key="1">
    <source>
        <dbReference type="SAM" id="SignalP"/>
    </source>
</evidence>
<reference evidence="2 3" key="1">
    <citation type="submission" date="2014-11" db="EMBL/GenBank/DDBJ databases">
        <authorList>
            <person name="Zhu J."/>
            <person name="Qi W."/>
            <person name="Song R."/>
        </authorList>
    </citation>
    <scope>NUCLEOTIDE SEQUENCE [LARGE SCALE GENOMIC DNA]</scope>
</reference>
<dbReference type="VEuPathDB" id="CryptoDB:Vbra_6366"/>
<sequence>MSIRSHTALCMAVCCLMLQMSGTRDGASGTASSSAASAAAAPAAASSSASSHQHHQQQQGSLDASEVPQVLTASVAQYVRSYSQLESLIEAHPAFFTPALLLPILMRLWPIVVASLGLGVFIQVPLPQLAHGTAVAMATNMLMQRLFILAHGGNWRRWIPHLTMIRWLQEGRPVHLVDEHFGVFGSPQEFLSEREAPRQWTILSRMVYVCVESDATWVLLGRGCSWHPLMRNNAIRVFISDRYVQPRLLDSPSPLFSPATFEPDNPPTQLDGYTYRTYACMVAFVLFDWLRNFRSPHMRFTLARRDTLDATHHVHQLLAVGCGPQWGGRAAVFDKRREEGGVNHTRLVVLGSEVLGEGHIAAIVVEREGRLSGGGHEYRVDVYTSELQPHDRTRSAMTEVLGTGA</sequence>
<dbReference type="Proteomes" id="UP000041254">
    <property type="component" value="Unassembled WGS sequence"/>
</dbReference>
<evidence type="ECO:0000313" key="2">
    <source>
        <dbReference type="EMBL" id="CEM34190.1"/>
    </source>
</evidence>
<dbReference type="EMBL" id="CDMY01000808">
    <property type="protein sequence ID" value="CEM34190.1"/>
    <property type="molecule type" value="Genomic_DNA"/>
</dbReference>
<dbReference type="InParanoid" id="A0A0G4GUF5"/>
<accession>A0A0G4GUF5</accession>
<dbReference type="AlphaFoldDB" id="A0A0G4GUF5"/>
<proteinExistence type="predicted"/>
<evidence type="ECO:0000313" key="3">
    <source>
        <dbReference type="Proteomes" id="UP000041254"/>
    </source>
</evidence>
<feature type="chain" id="PRO_5005191006" evidence="1">
    <location>
        <begin position="24"/>
        <end position="405"/>
    </location>
</feature>
<keyword evidence="3" id="KW-1185">Reference proteome</keyword>
<dbReference type="PhylomeDB" id="A0A0G4GUF5"/>
<feature type="signal peptide" evidence="1">
    <location>
        <begin position="1"/>
        <end position="23"/>
    </location>
</feature>
<gene>
    <name evidence="2" type="ORF">Vbra_6366</name>
</gene>
<organism evidence="2 3">
    <name type="scientific">Vitrella brassicaformis (strain CCMP3155)</name>
    <dbReference type="NCBI Taxonomy" id="1169540"/>
    <lineage>
        <taxon>Eukaryota</taxon>
        <taxon>Sar</taxon>
        <taxon>Alveolata</taxon>
        <taxon>Colpodellida</taxon>
        <taxon>Vitrellaceae</taxon>
        <taxon>Vitrella</taxon>
    </lineage>
</organism>
<protein>
    <submittedName>
        <fullName evidence="2">Uncharacterized protein</fullName>
    </submittedName>
</protein>